<dbReference type="Proteomes" id="UP000505306">
    <property type="component" value="Chromosome"/>
</dbReference>
<dbReference type="KEGG" id="mgel:G5B37_03940"/>
<evidence type="ECO:0000313" key="3">
    <source>
        <dbReference type="Proteomes" id="UP000505306"/>
    </source>
</evidence>
<dbReference type="EMBL" id="CP049057">
    <property type="protein sequence ID" value="QIE58001.1"/>
    <property type="molecule type" value="Genomic_DNA"/>
</dbReference>
<protein>
    <submittedName>
        <fullName evidence="2">Uncharacterized protein</fullName>
    </submittedName>
</protein>
<feature type="transmembrane region" description="Helical" evidence="1">
    <location>
        <begin position="21"/>
        <end position="42"/>
    </location>
</feature>
<dbReference type="RefSeq" id="WP_164678000.1">
    <property type="nucleotide sequence ID" value="NZ_CP049057.1"/>
</dbReference>
<gene>
    <name evidence="2" type="ORF">G5B37_03940</name>
</gene>
<sequence>MIKFFRKIRQKLLTENKFSKYLLYAIGEIILVVIGILIALSINNWNENRKSKNLAQENYLNLLTSLEQDSITVNLTIKRNTIGLDALRKIIPLEKNVELLELPEDKLNEYLMSFGNAGRSFIPKSGVYNLLTSNNGFDLIKSDKIKSLLINLYDYQYKAYEDLDSQIDNKYHNQLGSILKEKIGIVVEYTPELPITQSTTPELFEKHYFELASESRDIFGMLSFNKNNLIQIEQSINELISLIRDEIKK</sequence>
<keyword evidence="1" id="KW-0472">Membrane</keyword>
<evidence type="ECO:0000313" key="2">
    <source>
        <dbReference type="EMBL" id="QIE58001.1"/>
    </source>
</evidence>
<keyword evidence="1" id="KW-0812">Transmembrane</keyword>
<dbReference type="InterPro" id="IPR045749">
    <property type="entry name" value="DUF6090"/>
</dbReference>
<keyword evidence="1" id="KW-1133">Transmembrane helix</keyword>
<dbReference type="AlphaFoldDB" id="A0A6G6GJX8"/>
<evidence type="ECO:0000256" key="1">
    <source>
        <dbReference type="SAM" id="Phobius"/>
    </source>
</evidence>
<reference evidence="2 3" key="1">
    <citation type="submission" date="2020-02" db="EMBL/GenBank/DDBJ databases">
        <title>Complete genome sequence of Flavobacteriaceae bacterium.</title>
        <authorList>
            <person name="Kim S.-J."/>
            <person name="Kim Y.-S."/>
            <person name="Kim K.-H."/>
        </authorList>
    </citation>
    <scope>NUCLEOTIDE SEQUENCE [LARGE SCALE GENOMIC DNA]</scope>
    <source>
        <strain evidence="2 3">RR4-40</strain>
    </source>
</reference>
<dbReference type="Pfam" id="PF19578">
    <property type="entry name" value="DUF6090"/>
    <property type="match status" value="1"/>
</dbReference>
<keyword evidence="3" id="KW-1185">Reference proteome</keyword>
<name>A0A6G6GJX8_9FLAO</name>
<accession>A0A6G6GJX8</accession>
<proteinExistence type="predicted"/>
<organism evidence="2 3">
    <name type="scientific">Rasiella rasia</name>
    <dbReference type="NCBI Taxonomy" id="2744027"/>
    <lineage>
        <taxon>Bacteria</taxon>
        <taxon>Pseudomonadati</taxon>
        <taxon>Bacteroidota</taxon>
        <taxon>Flavobacteriia</taxon>
        <taxon>Flavobacteriales</taxon>
        <taxon>Flavobacteriaceae</taxon>
        <taxon>Rasiella</taxon>
    </lineage>
</organism>